<dbReference type="Gene3D" id="3.40.50.360">
    <property type="match status" value="1"/>
</dbReference>
<reference evidence="2 3" key="1">
    <citation type="submission" date="2015-02" db="EMBL/GenBank/DDBJ databases">
        <title>Draft genome sequence of Aspergillus parasiticus SU-1.</title>
        <authorList>
            <person name="Yu J."/>
            <person name="Fedorova N."/>
            <person name="Yin Y."/>
            <person name="Losada L."/>
            <person name="Zafar N."/>
            <person name="Taujale R."/>
            <person name="Ehrlich K.C."/>
            <person name="Bhatnagar D."/>
            <person name="Cleveland T.E."/>
            <person name="Bennett J.W."/>
            <person name="Nierman W.C."/>
        </authorList>
    </citation>
    <scope>NUCLEOTIDE SEQUENCE [LARGE SCALE GENOMIC DNA]</scope>
    <source>
        <strain evidence="3">ATCC 56775 / NRRL 5862 / SRRC 143 / SU-1</strain>
    </source>
</reference>
<dbReference type="PANTHER" id="PTHR30543">
    <property type="entry name" value="CHROMATE REDUCTASE"/>
    <property type="match status" value="1"/>
</dbReference>
<accession>A0A0F0IH04</accession>
<protein>
    <submittedName>
        <fullName evidence="2">NADPH-dependent FMN reductase</fullName>
    </submittedName>
</protein>
<feature type="domain" description="NADPH-dependent FMN reductase-like" evidence="1">
    <location>
        <begin position="2"/>
        <end position="154"/>
    </location>
</feature>
<dbReference type="SUPFAM" id="SSF52218">
    <property type="entry name" value="Flavoproteins"/>
    <property type="match status" value="1"/>
</dbReference>
<evidence type="ECO:0000313" key="2">
    <source>
        <dbReference type="EMBL" id="KJK66017.1"/>
    </source>
</evidence>
<dbReference type="InterPro" id="IPR029039">
    <property type="entry name" value="Flavoprotein-like_sf"/>
</dbReference>
<proteinExistence type="predicted"/>
<dbReference type="Proteomes" id="UP000033540">
    <property type="component" value="Unassembled WGS sequence"/>
</dbReference>
<evidence type="ECO:0000313" key="3">
    <source>
        <dbReference type="Proteomes" id="UP000033540"/>
    </source>
</evidence>
<dbReference type="PANTHER" id="PTHR30543:SF21">
    <property type="entry name" value="NAD(P)H-DEPENDENT FMN REDUCTASE LOT6"/>
    <property type="match status" value="1"/>
</dbReference>
<sequence>MTKIALIKGSTRNPSVGTAIAGWIHSILKPKTTDTLQIERLDIADFNLPVYDEPVIPAMVPAVKQFTKEHSKKWSAAIASFQGYIFVIPEYNLGLAGGTKNAIDYLYSEWPGKPVAIISYGAKGGSNASQQLSESLRVVMKMEVMPTKVLLPFAPGSDVLSASNEGTLGEDSRKAWEADGKKEQVLQVWKELKNALEQPKEEK</sequence>
<dbReference type="Pfam" id="PF03358">
    <property type="entry name" value="FMN_red"/>
    <property type="match status" value="1"/>
</dbReference>
<dbReference type="GO" id="GO:0016491">
    <property type="term" value="F:oxidoreductase activity"/>
    <property type="evidence" value="ECO:0007669"/>
    <property type="project" value="InterPro"/>
</dbReference>
<dbReference type="InterPro" id="IPR050712">
    <property type="entry name" value="NAD(P)H-dep_reductase"/>
</dbReference>
<dbReference type="EMBL" id="JZEE01000325">
    <property type="protein sequence ID" value="KJK66017.1"/>
    <property type="molecule type" value="Genomic_DNA"/>
</dbReference>
<gene>
    <name evidence="2" type="ORF">P875_00021855</name>
</gene>
<dbReference type="AlphaFoldDB" id="A0A0F0IH04"/>
<organism evidence="2 3">
    <name type="scientific">Aspergillus parasiticus (strain ATCC 56775 / NRRL 5862 / SRRC 143 / SU-1)</name>
    <dbReference type="NCBI Taxonomy" id="1403190"/>
    <lineage>
        <taxon>Eukaryota</taxon>
        <taxon>Fungi</taxon>
        <taxon>Dikarya</taxon>
        <taxon>Ascomycota</taxon>
        <taxon>Pezizomycotina</taxon>
        <taxon>Eurotiomycetes</taxon>
        <taxon>Eurotiomycetidae</taxon>
        <taxon>Eurotiales</taxon>
        <taxon>Aspergillaceae</taxon>
        <taxon>Aspergillus</taxon>
        <taxon>Aspergillus subgen. Circumdati</taxon>
    </lineage>
</organism>
<dbReference type="InterPro" id="IPR005025">
    <property type="entry name" value="FMN_Rdtase-like_dom"/>
</dbReference>
<dbReference type="STRING" id="1403190.A0A0F0IH04"/>
<dbReference type="OrthoDB" id="68575at2759"/>
<dbReference type="GO" id="GO:0005829">
    <property type="term" value="C:cytosol"/>
    <property type="evidence" value="ECO:0007669"/>
    <property type="project" value="TreeGrafter"/>
</dbReference>
<comment type="caution">
    <text evidence="2">The sequence shown here is derived from an EMBL/GenBank/DDBJ whole genome shotgun (WGS) entry which is preliminary data.</text>
</comment>
<dbReference type="GO" id="GO:0010181">
    <property type="term" value="F:FMN binding"/>
    <property type="evidence" value="ECO:0007669"/>
    <property type="project" value="TreeGrafter"/>
</dbReference>
<evidence type="ECO:0000259" key="1">
    <source>
        <dbReference type="Pfam" id="PF03358"/>
    </source>
</evidence>
<name>A0A0F0IH04_ASPPU</name>